<reference evidence="2 3" key="1">
    <citation type="submission" date="2023-09" db="EMBL/GenBank/DDBJ databases">
        <authorList>
            <person name="Rey-Velasco X."/>
        </authorList>
    </citation>
    <scope>NUCLEOTIDE SEQUENCE [LARGE SCALE GENOMIC DNA]</scope>
    <source>
        <strain evidence="2 3">W409</strain>
    </source>
</reference>
<comment type="caution">
    <text evidence="2">The sequence shown here is derived from an EMBL/GenBank/DDBJ whole genome shotgun (WGS) entry which is preliminary data.</text>
</comment>
<dbReference type="InterPro" id="IPR051783">
    <property type="entry name" value="NAD(P)-dependent_oxidoreduct"/>
</dbReference>
<dbReference type="Gene3D" id="3.40.50.720">
    <property type="entry name" value="NAD(P)-binding Rossmann-like Domain"/>
    <property type="match status" value="1"/>
</dbReference>
<evidence type="ECO:0000259" key="1">
    <source>
        <dbReference type="Pfam" id="PF01370"/>
    </source>
</evidence>
<dbReference type="InterPro" id="IPR001509">
    <property type="entry name" value="Epimerase_deHydtase"/>
</dbReference>
<dbReference type="Pfam" id="PF01370">
    <property type="entry name" value="Epimerase"/>
    <property type="match status" value="1"/>
</dbReference>
<dbReference type="PANTHER" id="PTHR48079">
    <property type="entry name" value="PROTEIN YEEZ"/>
    <property type="match status" value="1"/>
</dbReference>
<protein>
    <submittedName>
        <fullName evidence="2">NAD-dependent epimerase/dehydratase family protein</fullName>
    </submittedName>
</protein>
<dbReference type="PANTHER" id="PTHR48079:SF6">
    <property type="entry name" value="NAD(P)-BINDING DOMAIN-CONTAINING PROTEIN-RELATED"/>
    <property type="match status" value="1"/>
</dbReference>
<dbReference type="SUPFAM" id="SSF51735">
    <property type="entry name" value="NAD(P)-binding Rossmann-fold domains"/>
    <property type="match status" value="1"/>
</dbReference>
<sequence length="280" mass="31076">MSKFLIIGLGWLGYPLARELKGAGAIVAGSTRSESKIHALKNENIGAFHYDLYLSNDADINPERISNAHVVINIPPGRRNFDKALFIKQVKALLDYCIANKAKQIIFISTTSVFGALTHKVNNHSPLSPNTPSGEAHVEIEQYLQAKSVKTGKECQISVLRLSGLVGLNRHPINTIAVKKGITQGKNPVNLVHLDDVIQTLIALSKRVERSFYAANLCSTEHPSRQEYYTWCAKELKLSLPEFAPDERLDIDGKIIDASETLKDNEITLKYPSPFMMLPD</sequence>
<dbReference type="Proteomes" id="UP001249020">
    <property type="component" value="Unassembled WGS sequence"/>
</dbReference>
<dbReference type="GO" id="GO:0004029">
    <property type="term" value="F:aldehyde dehydrogenase (NAD+) activity"/>
    <property type="evidence" value="ECO:0007669"/>
    <property type="project" value="TreeGrafter"/>
</dbReference>
<dbReference type="AlphaFoldDB" id="A0AAW8R8E9"/>
<keyword evidence="3" id="KW-1185">Reference proteome</keyword>
<name>A0AAW8R8E9_9ALTE</name>
<evidence type="ECO:0000313" key="3">
    <source>
        <dbReference type="Proteomes" id="UP001249020"/>
    </source>
</evidence>
<gene>
    <name evidence="2" type="ORF">RM544_16755</name>
</gene>
<proteinExistence type="predicted"/>
<feature type="domain" description="NAD-dependent epimerase/dehydratase" evidence="1">
    <location>
        <begin position="5"/>
        <end position="177"/>
    </location>
</feature>
<dbReference type="RefSeq" id="WP_311362973.1">
    <property type="nucleotide sequence ID" value="NZ_JAVRIE010000008.1"/>
</dbReference>
<dbReference type="EMBL" id="JAVRIE010000008">
    <property type="protein sequence ID" value="MDT0584200.1"/>
    <property type="molecule type" value="Genomic_DNA"/>
</dbReference>
<dbReference type="GO" id="GO:0005737">
    <property type="term" value="C:cytoplasm"/>
    <property type="evidence" value="ECO:0007669"/>
    <property type="project" value="TreeGrafter"/>
</dbReference>
<organism evidence="2 3">
    <name type="scientific">Brumicola blandensis</name>
    <dbReference type="NCBI Taxonomy" id="3075611"/>
    <lineage>
        <taxon>Bacteria</taxon>
        <taxon>Pseudomonadati</taxon>
        <taxon>Pseudomonadota</taxon>
        <taxon>Gammaproteobacteria</taxon>
        <taxon>Alteromonadales</taxon>
        <taxon>Alteromonadaceae</taxon>
        <taxon>Brumicola</taxon>
    </lineage>
</organism>
<accession>A0AAW8R8E9</accession>
<evidence type="ECO:0000313" key="2">
    <source>
        <dbReference type="EMBL" id="MDT0584200.1"/>
    </source>
</evidence>
<dbReference type="InterPro" id="IPR036291">
    <property type="entry name" value="NAD(P)-bd_dom_sf"/>
</dbReference>